<evidence type="ECO:0000259" key="7">
    <source>
        <dbReference type="SMART" id="SM00829"/>
    </source>
</evidence>
<evidence type="ECO:0000256" key="4">
    <source>
        <dbReference type="ARBA" id="ARBA00022833"/>
    </source>
</evidence>
<dbReference type="InterPro" id="IPR020843">
    <property type="entry name" value="ER"/>
</dbReference>
<proteinExistence type="inferred from homology"/>
<dbReference type="InterPro" id="IPR013149">
    <property type="entry name" value="ADH-like_C"/>
</dbReference>
<evidence type="ECO:0000256" key="2">
    <source>
        <dbReference type="ARBA" id="ARBA00008072"/>
    </source>
</evidence>
<dbReference type="InterPro" id="IPR011032">
    <property type="entry name" value="GroES-like_sf"/>
</dbReference>
<keyword evidence="9" id="KW-1185">Reference proteome</keyword>
<organism evidence="8 9">
    <name type="scientific">Streptomyces solicavernae</name>
    <dbReference type="NCBI Taxonomy" id="3043614"/>
    <lineage>
        <taxon>Bacteria</taxon>
        <taxon>Bacillati</taxon>
        <taxon>Actinomycetota</taxon>
        <taxon>Actinomycetes</taxon>
        <taxon>Kitasatosporales</taxon>
        <taxon>Streptomycetaceae</taxon>
        <taxon>Streptomyces</taxon>
    </lineage>
</organism>
<keyword evidence="4 6" id="KW-0862">Zinc</keyword>
<keyword evidence="3 6" id="KW-0479">Metal-binding</keyword>
<dbReference type="SUPFAM" id="SSF51735">
    <property type="entry name" value="NAD(P)-binding Rossmann-fold domains"/>
    <property type="match status" value="1"/>
</dbReference>
<dbReference type="RefSeq" id="WP_282509829.1">
    <property type="nucleotide sequence ID" value="NZ_JASCIR010000001.1"/>
</dbReference>
<accession>A0ABT6RKW7</accession>
<sequence>MTHEVRAVVVRETGAHPSVETVLVPDPGPGEVLVRVRSCGICPADLDWREGGPDGRFPVLLGHEAAGVVAAAGAGVAGVRPGDFVVLNPHAPCGSCRSCRHARARGCAAPRRAARPMTLTDGTELSPALGVGALAECTLVAAGQCVKADPAVSSAAAALLGCNVLAGYGAAVHAGAVGRGDSVAVIGCGSVGLAAVAGARAAGAGRVIAVDPDGRRLDLAERFGVTGTVNSARIDAVEGVRALTGGLGADVVVDAVGSPETYAQAFYARDLAGTVVLAGAPARAATVRLPLSDVFARGGVLSSPRHGGGLPARDIGALLDLHLKGRLDLGAFLGPRIGLGDVGAAFEALCHGDMPAPVVLL</sequence>
<evidence type="ECO:0000256" key="1">
    <source>
        <dbReference type="ARBA" id="ARBA00001947"/>
    </source>
</evidence>
<evidence type="ECO:0000313" key="8">
    <source>
        <dbReference type="EMBL" id="MDI3385077.1"/>
    </source>
</evidence>
<name>A0ABT6RKW7_9ACTN</name>
<protein>
    <submittedName>
        <fullName evidence="8">Zinc-binding dehydrogenase</fullName>
    </submittedName>
</protein>
<dbReference type="Gene3D" id="3.90.180.10">
    <property type="entry name" value="Medium-chain alcohol dehydrogenases, catalytic domain"/>
    <property type="match status" value="1"/>
</dbReference>
<evidence type="ECO:0000256" key="3">
    <source>
        <dbReference type="ARBA" id="ARBA00022723"/>
    </source>
</evidence>
<dbReference type="SMART" id="SM00829">
    <property type="entry name" value="PKS_ER"/>
    <property type="match status" value="1"/>
</dbReference>
<dbReference type="PROSITE" id="PS00059">
    <property type="entry name" value="ADH_ZINC"/>
    <property type="match status" value="1"/>
</dbReference>
<dbReference type="InterPro" id="IPR013154">
    <property type="entry name" value="ADH-like_N"/>
</dbReference>
<evidence type="ECO:0000256" key="6">
    <source>
        <dbReference type="RuleBase" id="RU361277"/>
    </source>
</evidence>
<comment type="caution">
    <text evidence="8">The sequence shown here is derived from an EMBL/GenBank/DDBJ whole genome shotgun (WGS) entry which is preliminary data.</text>
</comment>
<dbReference type="SUPFAM" id="SSF50129">
    <property type="entry name" value="GroES-like"/>
    <property type="match status" value="1"/>
</dbReference>
<feature type="domain" description="Enoyl reductase (ER)" evidence="7">
    <location>
        <begin position="14"/>
        <end position="360"/>
    </location>
</feature>
<dbReference type="InterPro" id="IPR036291">
    <property type="entry name" value="NAD(P)-bd_dom_sf"/>
</dbReference>
<reference evidence="8 9" key="1">
    <citation type="submission" date="2023-05" db="EMBL/GenBank/DDBJ databases">
        <title>Draft genome sequence of Streptomyces sp. B-S-A8 isolated from a cave soil in Thailand.</title>
        <authorList>
            <person name="Chamroensaksri N."/>
            <person name="Muangham S."/>
        </authorList>
    </citation>
    <scope>NUCLEOTIDE SEQUENCE [LARGE SCALE GENOMIC DNA]</scope>
    <source>
        <strain evidence="8 9">B-S-A8</strain>
    </source>
</reference>
<dbReference type="Pfam" id="PF08240">
    <property type="entry name" value="ADH_N"/>
    <property type="match status" value="1"/>
</dbReference>
<dbReference type="PANTHER" id="PTHR43350:SF21">
    <property type="entry name" value="S-NITROSOMYCOTHIOL REDUCTASE MSCR"/>
    <property type="match status" value="1"/>
</dbReference>
<gene>
    <name evidence="8" type="ORF">QIS99_02425</name>
</gene>
<evidence type="ECO:0000313" key="9">
    <source>
        <dbReference type="Proteomes" id="UP001224661"/>
    </source>
</evidence>
<evidence type="ECO:0000256" key="5">
    <source>
        <dbReference type="ARBA" id="ARBA00023002"/>
    </source>
</evidence>
<dbReference type="Proteomes" id="UP001224661">
    <property type="component" value="Unassembled WGS sequence"/>
</dbReference>
<dbReference type="Pfam" id="PF00107">
    <property type="entry name" value="ADH_zinc_N"/>
    <property type="match status" value="1"/>
</dbReference>
<dbReference type="PANTHER" id="PTHR43350">
    <property type="entry name" value="NAD-DEPENDENT ALCOHOL DEHYDROGENASE"/>
    <property type="match status" value="1"/>
</dbReference>
<keyword evidence="5" id="KW-0560">Oxidoreductase</keyword>
<comment type="similarity">
    <text evidence="2 6">Belongs to the zinc-containing alcohol dehydrogenase family.</text>
</comment>
<dbReference type="Gene3D" id="3.40.50.720">
    <property type="entry name" value="NAD(P)-binding Rossmann-like Domain"/>
    <property type="match status" value="1"/>
</dbReference>
<comment type="cofactor">
    <cofactor evidence="1 6">
        <name>Zn(2+)</name>
        <dbReference type="ChEBI" id="CHEBI:29105"/>
    </cofactor>
</comment>
<dbReference type="EMBL" id="JASCIR010000001">
    <property type="protein sequence ID" value="MDI3385077.1"/>
    <property type="molecule type" value="Genomic_DNA"/>
</dbReference>
<dbReference type="InterPro" id="IPR002328">
    <property type="entry name" value="ADH_Zn_CS"/>
</dbReference>